<name>A0A427YB79_9TREE</name>
<dbReference type="STRING" id="105984.A0A427YB79"/>
<keyword evidence="1" id="KW-0472">Membrane</keyword>
<dbReference type="OrthoDB" id="1700726at2759"/>
<organism evidence="2 3">
    <name type="scientific">Apiotrichum porosum</name>
    <dbReference type="NCBI Taxonomy" id="105984"/>
    <lineage>
        <taxon>Eukaryota</taxon>
        <taxon>Fungi</taxon>
        <taxon>Dikarya</taxon>
        <taxon>Basidiomycota</taxon>
        <taxon>Agaricomycotina</taxon>
        <taxon>Tremellomycetes</taxon>
        <taxon>Trichosporonales</taxon>
        <taxon>Trichosporonaceae</taxon>
        <taxon>Apiotrichum</taxon>
    </lineage>
</organism>
<protein>
    <recommendedName>
        <fullName evidence="4">AMP-dependent synthetase/ligase domain-containing protein</fullName>
    </recommendedName>
</protein>
<evidence type="ECO:0000313" key="3">
    <source>
        <dbReference type="Proteomes" id="UP000279236"/>
    </source>
</evidence>
<gene>
    <name evidence="2" type="ORF">EHS24_000953</name>
</gene>
<dbReference type="EMBL" id="RSCE01000001">
    <property type="protein sequence ID" value="RSH88409.1"/>
    <property type="molecule type" value="Genomic_DNA"/>
</dbReference>
<dbReference type="RefSeq" id="XP_028480617.1">
    <property type="nucleotide sequence ID" value="XM_028616760.1"/>
</dbReference>
<keyword evidence="3" id="KW-1185">Reference proteome</keyword>
<keyword evidence="1" id="KW-1133">Transmembrane helix</keyword>
<dbReference type="AlphaFoldDB" id="A0A427YB79"/>
<sequence length="568" mass="60150">MAIDMDVEIDNLTVILLMVLAVLALYHRFFGYAPDVPPLLLGRQAELSPVRQPGETAVYRSWATGHGTPLQVRPSGAVKTVGDTLNATQQTRSSHHAELTNEALTEIVRLVPLGLKALFSEQMGTVDSPKSIVTLLPPSPSTSLPLLLLSLASQKSNPLVVLPSRSLLPAALESKDHPAPGLLVLHESALTDAVDLDFQDLNGAGILLVGDPNRRRAGPVADAIRHGVNVKWWEEIWDAAEGVDAPETEKKDDTATSGYFYELPASGASSSQVVQNMTSGIAGLLSAFPADKRPTAADVVGSTVRIDSPFGMTIAVASVWTGAGFRLIGPAAGRFDAACDPADELAALAAEGGDQPLPSVLFLSAAHHYALVTRLHDGFLAHPFASMAARHRLRSLQQGHVERGGIMEKLVWNNIRKDAIGGIAGDALRAVIVVGDAPSPQTVALSHALLSLPLTRLHSTFLSAGPVFVSHFYDLQGPLPDIFSKSFDPSNSHSGPPASNIEVVLRGPETEPVQDDEGKPYQGRVWVRGPGVLEPVGVTLVEGWVDTGDNAAVGTNGTFVIESLTMKS</sequence>
<dbReference type="GeneID" id="39585496"/>
<dbReference type="Proteomes" id="UP000279236">
    <property type="component" value="Unassembled WGS sequence"/>
</dbReference>
<proteinExistence type="predicted"/>
<accession>A0A427YB79</accession>
<keyword evidence="1" id="KW-0812">Transmembrane</keyword>
<evidence type="ECO:0000256" key="1">
    <source>
        <dbReference type="SAM" id="Phobius"/>
    </source>
</evidence>
<reference evidence="2 3" key="1">
    <citation type="submission" date="2018-11" db="EMBL/GenBank/DDBJ databases">
        <title>Genome sequence of Apiotrichum porosum DSM 27194.</title>
        <authorList>
            <person name="Aliyu H."/>
            <person name="Gorte O."/>
            <person name="Ochsenreither K."/>
        </authorList>
    </citation>
    <scope>NUCLEOTIDE SEQUENCE [LARGE SCALE GENOMIC DNA]</scope>
    <source>
        <strain evidence="2 3">DSM 27194</strain>
    </source>
</reference>
<evidence type="ECO:0008006" key="4">
    <source>
        <dbReference type="Google" id="ProtNLM"/>
    </source>
</evidence>
<dbReference type="InterPro" id="IPR042099">
    <property type="entry name" value="ANL_N_sf"/>
</dbReference>
<evidence type="ECO:0000313" key="2">
    <source>
        <dbReference type="EMBL" id="RSH88409.1"/>
    </source>
</evidence>
<dbReference type="SUPFAM" id="SSF56801">
    <property type="entry name" value="Acetyl-CoA synthetase-like"/>
    <property type="match status" value="1"/>
</dbReference>
<feature type="transmembrane region" description="Helical" evidence="1">
    <location>
        <begin position="12"/>
        <end position="30"/>
    </location>
</feature>
<comment type="caution">
    <text evidence="2">The sequence shown here is derived from an EMBL/GenBank/DDBJ whole genome shotgun (WGS) entry which is preliminary data.</text>
</comment>
<dbReference type="Gene3D" id="3.40.50.12780">
    <property type="entry name" value="N-terminal domain of ligase-like"/>
    <property type="match status" value="1"/>
</dbReference>